<comment type="similarity">
    <text evidence="1">Belongs to the UPF0607 family.</text>
</comment>
<evidence type="ECO:0000256" key="2">
    <source>
        <dbReference type="SAM" id="MobiDB-lite"/>
    </source>
</evidence>
<feature type="compositionally biased region" description="Basic and acidic residues" evidence="2">
    <location>
        <begin position="855"/>
        <end position="876"/>
    </location>
</feature>
<sequence length="876" mass="91508">MHNFFSKLHLLSCRCPPPARRPPGHPLHCVPALGRGHPAAPATLLHPLPSELLSQRRVHLPPRFYIAPKRQYAIRQAHCSSLGVRPLLSWGSPPKKQLVLRTFGHQGSVKIPPPGRKWTLPLPLKQVVSPVKPVASSHPPRPCPKETEQSVLGESRKGKGKDKDNQSPHSISSAPSASRPLETNGAVTSSWHIHGPLKGTLHHKDPENSKAQVSPGSSFTEDCATASSCSSAGGALTLEKPDPDTTGPSGLSKRSAESTKKGLEEGHQPRSPGSLGSGKEKEAEKPSGIPSSTSACHRPCKRRLLLVPLPGDLGELPPPPKLPRKAVSEDLCLKKTAELQRNHTALEDKTEATSDCSATQSTRPSSLSAVTTTDSLSCTTSTLPIPTMSSTDFTSLSTSPPILCSPRPSLARETGLEERGKKPNTPSLAVPSKSCSSLTSNPILGGALSNENGGSLCFYPLVPDVAPSTSGLPTPPSTSTFSFQPTSLREEFPIPMLVDSPPFFSPPSPPLPVTSASTLVFTSQPITPTTAATTSSNSISQPVLDPDVTDMDTSPPSQAVIFTSPAGSGVRSLPTDMDTSPQSQAVIFTTPPGSGVSSLPLAKDHGCGDKVSPAKAPVSTNPPAFIVSYPTTSYSLPFGPKATPQPMFGALDGHQQRATSLALTVPVANSTSVGSASADSAIKPDCDDMDSTPPSQAVIFRSSPGSRDSYLPFPAVISGSGSMLVSSSIASIPGSTSLPVQLVSSPTATFRPPFAPGATPQPTFAKSTPGRLVFMSSAAPAGSGNFVVNVPAPGPSSTTGALNFGAGPSSSDAEKETSLFPEKFISMHGGLKVLCQTPLSVLRMSELLKRVRSRSVRDSPESLQNKLEEVSDVVKR</sequence>
<gene>
    <name evidence="4" type="primary">NPAP1</name>
</gene>
<feature type="region of interest" description="Disordered" evidence="2">
    <location>
        <begin position="343"/>
        <end position="370"/>
    </location>
</feature>
<feature type="compositionally biased region" description="Basic and acidic residues" evidence="2">
    <location>
        <begin position="343"/>
        <end position="352"/>
    </location>
</feature>
<dbReference type="CTD" id="23742"/>
<evidence type="ECO:0000313" key="4">
    <source>
        <dbReference type="RefSeq" id="XP_012412979.1"/>
    </source>
</evidence>
<dbReference type="KEGG" id="tmu:105756645"/>
<evidence type="ECO:0000256" key="1">
    <source>
        <dbReference type="ARBA" id="ARBA00038278"/>
    </source>
</evidence>
<dbReference type="AlphaFoldDB" id="A0A2Y9G1I0"/>
<organism evidence="3 4">
    <name type="scientific">Trichechus manatus latirostris</name>
    <name type="common">Florida manatee</name>
    <dbReference type="NCBI Taxonomy" id="127582"/>
    <lineage>
        <taxon>Eukaryota</taxon>
        <taxon>Metazoa</taxon>
        <taxon>Chordata</taxon>
        <taxon>Craniata</taxon>
        <taxon>Vertebrata</taxon>
        <taxon>Euteleostomi</taxon>
        <taxon>Mammalia</taxon>
        <taxon>Eutheria</taxon>
        <taxon>Afrotheria</taxon>
        <taxon>Sirenia</taxon>
        <taxon>Trichechidae</taxon>
        <taxon>Trichechus</taxon>
    </lineage>
</organism>
<dbReference type="FunCoup" id="A0A2Y9G1I0">
    <property type="interactions" value="3"/>
</dbReference>
<dbReference type="InterPro" id="IPR043220">
    <property type="entry name" value="POM121-like_prot_1"/>
</dbReference>
<feature type="compositionally biased region" description="Polar residues" evidence="2">
    <location>
        <begin position="389"/>
        <end position="400"/>
    </location>
</feature>
<keyword evidence="3" id="KW-1185">Reference proteome</keyword>
<accession>A0A2Y9G1I0</accession>
<dbReference type="STRING" id="127582.A0A2Y9G1I0"/>
<feature type="region of interest" description="Disordered" evidence="2">
    <location>
        <begin position="131"/>
        <end position="296"/>
    </location>
</feature>
<feature type="compositionally biased region" description="Basic and acidic residues" evidence="2">
    <location>
        <begin position="143"/>
        <end position="166"/>
    </location>
</feature>
<feature type="compositionally biased region" description="Low complexity" evidence="2">
    <location>
        <begin position="223"/>
        <end position="238"/>
    </location>
</feature>
<name>A0A2Y9G1I0_TRIMA</name>
<reference evidence="4" key="1">
    <citation type="submission" date="2025-08" db="UniProtKB">
        <authorList>
            <consortium name="RefSeq"/>
        </authorList>
    </citation>
    <scope>IDENTIFICATION</scope>
</reference>
<protein>
    <submittedName>
        <fullName evidence="4">Nuclear pore-associated protein 1</fullName>
    </submittedName>
</protein>
<feature type="region of interest" description="Disordered" evidence="2">
    <location>
        <begin position="853"/>
        <end position="876"/>
    </location>
</feature>
<feature type="compositionally biased region" description="Low complexity" evidence="2">
    <location>
        <begin position="167"/>
        <end position="178"/>
    </location>
</feature>
<dbReference type="OrthoDB" id="9539601at2759"/>
<dbReference type="RefSeq" id="XP_012412979.1">
    <property type="nucleotide sequence ID" value="XM_012557525.1"/>
</dbReference>
<feature type="region of interest" description="Disordered" evidence="2">
    <location>
        <begin position="389"/>
        <end position="433"/>
    </location>
</feature>
<feature type="compositionally biased region" description="Basic and acidic residues" evidence="2">
    <location>
        <begin position="254"/>
        <end position="268"/>
    </location>
</feature>
<evidence type="ECO:0000313" key="3">
    <source>
        <dbReference type="Proteomes" id="UP000248480"/>
    </source>
</evidence>
<feature type="compositionally biased region" description="Polar residues" evidence="2">
    <location>
        <begin position="353"/>
        <end position="370"/>
    </location>
</feature>
<dbReference type="Proteomes" id="UP000248480">
    <property type="component" value="Unplaced"/>
</dbReference>
<dbReference type="GeneID" id="105756645"/>
<dbReference type="PANTHER" id="PTHR15566:SF7">
    <property type="entry name" value="UPF0607 PROTEIN ENSP00000332738-RELATED"/>
    <property type="match status" value="1"/>
</dbReference>
<dbReference type="Pfam" id="PF15229">
    <property type="entry name" value="POM121"/>
    <property type="match status" value="1"/>
</dbReference>
<feature type="compositionally biased region" description="Polar residues" evidence="2">
    <location>
        <begin position="209"/>
        <end position="220"/>
    </location>
</feature>
<proteinExistence type="inferred from homology"/>
<dbReference type="PANTHER" id="PTHR15566">
    <property type="entry name" value="POM121-LIKE"/>
    <property type="match status" value="1"/>
</dbReference>
<dbReference type="InParanoid" id="A0A2Y9G1I0"/>